<accession>A0ABD3XWX9</accession>
<evidence type="ECO:0000256" key="7">
    <source>
        <dbReference type="ARBA" id="ARBA00023224"/>
    </source>
</evidence>
<evidence type="ECO:0000256" key="9">
    <source>
        <dbReference type="SAM" id="Phobius"/>
    </source>
</evidence>
<evidence type="ECO:0000313" key="11">
    <source>
        <dbReference type="EMBL" id="KAL3890732.1"/>
    </source>
</evidence>
<keyword evidence="4 8" id="KW-0297">G-protein coupled receptor</keyword>
<organism evidence="11 12">
    <name type="scientific">Sinanodonta woodiana</name>
    <name type="common">Chinese pond mussel</name>
    <name type="synonym">Anodonta woodiana</name>
    <dbReference type="NCBI Taxonomy" id="1069815"/>
    <lineage>
        <taxon>Eukaryota</taxon>
        <taxon>Metazoa</taxon>
        <taxon>Spiralia</taxon>
        <taxon>Lophotrochozoa</taxon>
        <taxon>Mollusca</taxon>
        <taxon>Bivalvia</taxon>
        <taxon>Autobranchia</taxon>
        <taxon>Heteroconchia</taxon>
        <taxon>Palaeoheterodonta</taxon>
        <taxon>Unionida</taxon>
        <taxon>Unionoidea</taxon>
        <taxon>Unionidae</taxon>
        <taxon>Unioninae</taxon>
        <taxon>Sinanodonta</taxon>
    </lineage>
</organism>
<keyword evidence="5 9" id="KW-0472">Membrane</keyword>
<dbReference type="Pfam" id="PF00001">
    <property type="entry name" value="7tm_1"/>
    <property type="match status" value="1"/>
</dbReference>
<keyword evidence="2 8" id="KW-0812">Transmembrane</keyword>
<keyword evidence="3 9" id="KW-1133">Transmembrane helix</keyword>
<dbReference type="GO" id="GO:0016020">
    <property type="term" value="C:membrane"/>
    <property type="evidence" value="ECO:0007669"/>
    <property type="project" value="UniProtKB-SubCell"/>
</dbReference>
<dbReference type="PANTHER" id="PTHR45695:SF9">
    <property type="entry name" value="LEUCOKININ RECEPTOR"/>
    <property type="match status" value="1"/>
</dbReference>
<evidence type="ECO:0000256" key="5">
    <source>
        <dbReference type="ARBA" id="ARBA00023136"/>
    </source>
</evidence>
<evidence type="ECO:0000256" key="6">
    <source>
        <dbReference type="ARBA" id="ARBA00023170"/>
    </source>
</evidence>
<dbReference type="AlphaFoldDB" id="A0ABD3XWX9"/>
<sequence>MFTPLKDLPDGRNWTLDELNEIEVKLLLPVIIFISITMVVGIVGNALVLYVHVFTFKLEIATHRYFITFLAMADITFCLICKPCIIVVLTHPYTFTNGEACKFLRAFSYFNILVSILVLSIIALDRYRRICRPYENQFSKRRIKLIFGIIMLISFIFSTPCFILYGKNTVETGVANITGFQCFPDDTYKDMLFPNAYVIFLFAVYLTLTAGIAVFYILVWREIRKHKHAIKSRGLSYAIKLNAPSYTAETNVIETASSPTTQSLNAIFYDEITVDDPGKGTKEWKKTDKYKWQDQKVKSIRVSKMLFAVTAFFAFSFAPFLSLEIITFFNEQFIDGLDNTSTLFYQLFWRTFAIHFMVNPFIYGAMDRRFRIECKKLVSKE</sequence>
<gene>
    <name evidence="11" type="ORF">ACJMK2_003010</name>
</gene>
<feature type="domain" description="G-protein coupled receptors family 1 profile" evidence="10">
    <location>
        <begin position="44"/>
        <end position="363"/>
    </location>
</feature>
<evidence type="ECO:0000256" key="8">
    <source>
        <dbReference type="RuleBase" id="RU000688"/>
    </source>
</evidence>
<evidence type="ECO:0000256" key="4">
    <source>
        <dbReference type="ARBA" id="ARBA00023040"/>
    </source>
</evidence>
<keyword evidence="12" id="KW-1185">Reference proteome</keyword>
<keyword evidence="7 8" id="KW-0807">Transducer</keyword>
<proteinExistence type="inferred from homology"/>
<evidence type="ECO:0000259" key="10">
    <source>
        <dbReference type="PROSITE" id="PS50262"/>
    </source>
</evidence>
<comment type="caution">
    <text evidence="11">The sequence shown here is derived from an EMBL/GenBank/DDBJ whole genome shotgun (WGS) entry which is preliminary data.</text>
</comment>
<keyword evidence="6 8" id="KW-0675">Receptor</keyword>
<feature type="transmembrane region" description="Helical" evidence="9">
    <location>
        <begin position="65"/>
        <end position="91"/>
    </location>
</feature>
<dbReference type="CDD" id="cd00637">
    <property type="entry name" value="7tm_classA_rhodopsin-like"/>
    <property type="match status" value="1"/>
</dbReference>
<feature type="transmembrane region" description="Helical" evidence="9">
    <location>
        <begin position="196"/>
        <end position="219"/>
    </location>
</feature>
<dbReference type="Proteomes" id="UP001634394">
    <property type="component" value="Unassembled WGS sequence"/>
</dbReference>
<name>A0ABD3XWX9_SINWO</name>
<dbReference type="PROSITE" id="PS00237">
    <property type="entry name" value="G_PROTEIN_RECEP_F1_1"/>
    <property type="match status" value="1"/>
</dbReference>
<dbReference type="GO" id="GO:0004930">
    <property type="term" value="F:G protein-coupled receptor activity"/>
    <property type="evidence" value="ECO:0007669"/>
    <property type="project" value="UniProtKB-KW"/>
</dbReference>
<feature type="transmembrane region" description="Helical" evidence="9">
    <location>
        <begin position="145"/>
        <end position="165"/>
    </location>
</feature>
<evidence type="ECO:0000256" key="1">
    <source>
        <dbReference type="ARBA" id="ARBA00004141"/>
    </source>
</evidence>
<dbReference type="EMBL" id="JBJQND010000001">
    <property type="protein sequence ID" value="KAL3890732.1"/>
    <property type="molecule type" value="Genomic_DNA"/>
</dbReference>
<comment type="subcellular location">
    <subcellularLocation>
        <location evidence="1">Membrane</location>
        <topology evidence="1">Multi-pass membrane protein</topology>
    </subcellularLocation>
</comment>
<dbReference type="InterPro" id="IPR000276">
    <property type="entry name" value="GPCR_Rhodpsn"/>
</dbReference>
<dbReference type="SUPFAM" id="SSF81321">
    <property type="entry name" value="Family A G protein-coupled receptor-like"/>
    <property type="match status" value="1"/>
</dbReference>
<feature type="transmembrane region" description="Helical" evidence="9">
    <location>
        <begin position="305"/>
        <end position="327"/>
    </location>
</feature>
<evidence type="ECO:0000256" key="3">
    <source>
        <dbReference type="ARBA" id="ARBA00022989"/>
    </source>
</evidence>
<dbReference type="Gene3D" id="1.20.1070.10">
    <property type="entry name" value="Rhodopsin 7-helix transmembrane proteins"/>
    <property type="match status" value="1"/>
</dbReference>
<evidence type="ECO:0000256" key="2">
    <source>
        <dbReference type="ARBA" id="ARBA00022692"/>
    </source>
</evidence>
<feature type="transmembrane region" description="Helical" evidence="9">
    <location>
        <begin position="103"/>
        <end position="124"/>
    </location>
</feature>
<dbReference type="InterPro" id="IPR017452">
    <property type="entry name" value="GPCR_Rhodpsn_7TM"/>
</dbReference>
<feature type="transmembrane region" description="Helical" evidence="9">
    <location>
        <begin position="26"/>
        <end position="53"/>
    </location>
</feature>
<feature type="transmembrane region" description="Helical" evidence="9">
    <location>
        <begin position="347"/>
        <end position="366"/>
    </location>
</feature>
<protein>
    <recommendedName>
        <fullName evidence="10">G-protein coupled receptors family 1 profile domain-containing protein</fullName>
    </recommendedName>
</protein>
<reference evidence="11 12" key="1">
    <citation type="submission" date="2024-11" db="EMBL/GenBank/DDBJ databases">
        <title>Chromosome-level genome assembly of the freshwater bivalve Anodonta woodiana.</title>
        <authorList>
            <person name="Chen X."/>
        </authorList>
    </citation>
    <scope>NUCLEOTIDE SEQUENCE [LARGE SCALE GENOMIC DNA]</scope>
    <source>
        <strain evidence="11">MN2024</strain>
        <tissue evidence="11">Gills</tissue>
    </source>
</reference>
<comment type="similarity">
    <text evidence="8">Belongs to the G-protein coupled receptor 1 family.</text>
</comment>
<dbReference type="PRINTS" id="PR00237">
    <property type="entry name" value="GPCRRHODOPSN"/>
</dbReference>
<dbReference type="PANTHER" id="PTHR45695">
    <property type="entry name" value="LEUCOKININ RECEPTOR-RELATED"/>
    <property type="match status" value="1"/>
</dbReference>
<evidence type="ECO:0000313" key="12">
    <source>
        <dbReference type="Proteomes" id="UP001634394"/>
    </source>
</evidence>
<dbReference type="PROSITE" id="PS50262">
    <property type="entry name" value="G_PROTEIN_RECEP_F1_2"/>
    <property type="match status" value="1"/>
</dbReference>